<dbReference type="AlphaFoldDB" id="A0A8S1ES86"/>
<keyword evidence="1" id="KW-0472">Membrane</keyword>
<organism evidence="2 3">
    <name type="scientific">Caenorhabditis bovis</name>
    <dbReference type="NCBI Taxonomy" id="2654633"/>
    <lineage>
        <taxon>Eukaryota</taxon>
        <taxon>Metazoa</taxon>
        <taxon>Ecdysozoa</taxon>
        <taxon>Nematoda</taxon>
        <taxon>Chromadorea</taxon>
        <taxon>Rhabditida</taxon>
        <taxon>Rhabditina</taxon>
        <taxon>Rhabditomorpha</taxon>
        <taxon>Rhabditoidea</taxon>
        <taxon>Rhabditidae</taxon>
        <taxon>Peloderinae</taxon>
        <taxon>Caenorhabditis</taxon>
    </lineage>
</organism>
<accession>A0A8S1ES86</accession>
<evidence type="ECO:0000313" key="2">
    <source>
        <dbReference type="EMBL" id="CAB3404874.1"/>
    </source>
</evidence>
<reference evidence="2 3" key="1">
    <citation type="submission" date="2020-04" db="EMBL/GenBank/DDBJ databases">
        <authorList>
            <person name="Laetsch R D."/>
            <person name="Stevens L."/>
            <person name="Kumar S."/>
            <person name="Blaxter L. M."/>
        </authorList>
    </citation>
    <scope>NUCLEOTIDE SEQUENCE [LARGE SCALE GENOMIC DNA]</scope>
</reference>
<feature type="transmembrane region" description="Helical" evidence="1">
    <location>
        <begin position="61"/>
        <end position="87"/>
    </location>
</feature>
<dbReference type="OrthoDB" id="5773905at2759"/>
<protein>
    <submittedName>
        <fullName evidence="2">Uncharacterized protein</fullName>
    </submittedName>
</protein>
<comment type="caution">
    <text evidence="2">The sequence shown here is derived from an EMBL/GenBank/DDBJ whole genome shotgun (WGS) entry which is preliminary data.</text>
</comment>
<keyword evidence="1" id="KW-1133">Transmembrane helix</keyword>
<evidence type="ECO:0000256" key="1">
    <source>
        <dbReference type="SAM" id="Phobius"/>
    </source>
</evidence>
<sequence>MGDQIELVRNGGKNREEIATAADFRMQFSRQTTINHEITLGTDQDPYNKQELVNTIKGRELCLFVIFYIFAVFCIVMMFEFFMPVLFNPKYPDEP</sequence>
<dbReference type="Proteomes" id="UP000494206">
    <property type="component" value="Unassembled WGS sequence"/>
</dbReference>
<dbReference type="InterPro" id="IPR035161">
    <property type="entry name" value="DUF5332"/>
</dbReference>
<proteinExistence type="predicted"/>
<keyword evidence="3" id="KW-1185">Reference proteome</keyword>
<dbReference type="EMBL" id="CADEPM010000004">
    <property type="protein sequence ID" value="CAB3404874.1"/>
    <property type="molecule type" value="Genomic_DNA"/>
</dbReference>
<keyword evidence="1" id="KW-0812">Transmembrane</keyword>
<gene>
    <name evidence="2" type="ORF">CBOVIS_LOCUS7138</name>
</gene>
<evidence type="ECO:0000313" key="3">
    <source>
        <dbReference type="Proteomes" id="UP000494206"/>
    </source>
</evidence>
<dbReference type="PANTHER" id="PTHR38612:SF2">
    <property type="entry name" value="PROTEIN DCT-5"/>
    <property type="match status" value="1"/>
</dbReference>
<dbReference type="PANTHER" id="PTHR38612">
    <property type="entry name" value="PROTEIN DCT-5-RELATED"/>
    <property type="match status" value="1"/>
</dbReference>
<name>A0A8S1ES86_9PELO</name>